<dbReference type="PANTHER" id="PTHR43240:SF5">
    <property type="entry name" value="1,4-DIHYDROXY-2-NAPHTHOYL-COA THIOESTERASE 1"/>
    <property type="match status" value="1"/>
</dbReference>
<dbReference type="Gene3D" id="3.10.129.10">
    <property type="entry name" value="Hotdog Thioesterase"/>
    <property type="match status" value="1"/>
</dbReference>
<organism evidence="4 5">
    <name type="scientific">Macrococcus brunensis</name>
    <dbReference type="NCBI Taxonomy" id="198483"/>
    <lineage>
        <taxon>Bacteria</taxon>
        <taxon>Bacillati</taxon>
        <taxon>Bacillota</taxon>
        <taxon>Bacilli</taxon>
        <taxon>Bacillales</taxon>
        <taxon>Staphylococcaceae</taxon>
        <taxon>Macrococcus</taxon>
    </lineage>
</organism>
<sequence>MNFEALFEQQNMLSHFEMQLEERQPGELCISMPVTDKVRQPFGFLHGGATVALCETAASLGAADLIDLNQSLAFGLEINANHISSVREGRVYAKAIVLHHGKSTQVWEVRVTAEERLVSIARCTIAVKDKR</sequence>
<dbReference type="InterPro" id="IPR003736">
    <property type="entry name" value="PAAI_dom"/>
</dbReference>
<proteinExistence type="inferred from homology"/>
<reference evidence="4 5" key="1">
    <citation type="submission" date="2019-01" db="EMBL/GenBank/DDBJ databases">
        <title>Draft genome sequences of the type strains of six Macrococcus species.</title>
        <authorList>
            <person name="Mazhar S."/>
            <person name="Altermann E."/>
            <person name="Hill C."/>
            <person name="Mcauliffe O."/>
        </authorList>
    </citation>
    <scope>NUCLEOTIDE SEQUENCE [LARGE SCALE GENOMIC DNA]</scope>
    <source>
        <strain evidence="4 5">CCM4811</strain>
    </source>
</reference>
<dbReference type="InterPro" id="IPR006683">
    <property type="entry name" value="Thioestr_dom"/>
</dbReference>
<dbReference type="PANTHER" id="PTHR43240">
    <property type="entry name" value="1,4-DIHYDROXY-2-NAPHTHOYL-COA THIOESTERASE 1"/>
    <property type="match status" value="1"/>
</dbReference>
<dbReference type="Pfam" id="PF03061">
    <property type="entry name" value="4HBT"/>
    <property type="match status" value="1"/>
</dbReference>
<protein>
    <submittedName>
        <fullName evidence="4">PaaI family thioesterase</fullName>
    </submittedName>
</protein>
<dbReference type="GO" id="GO:0061522">
    <property type="term" value="F:1,4-dihydroxy-2-naphthoyl-CoA thioesterase activity"/>
    <property type="evidence" value="ECO:0007669"/>
    <property type="project" value="TreeGrafter"/>
</dbReference>
<dbReference type="EMBL" id="SCWA01000014">
    <property type="protein sequence ID" value="TDL95479.1"/>
    <property type="molecule type" value="Genomic_DNA"/>
</dbReference>
<keyword evidence="2" id="KW-0378">Hydrolase</keyword>
<name>A0A4R6BCC1_9STAP</name>
<evidence type="ECO:0000313" key="4">
    <source>
        <dbReference type="EMBL" id="TDL95479.1"/>
    </source>
</evidence>
<dbReference type="OrthoDB" id="9798208at2"/>
<dbReference type="CDD" id="cd03443">
    <property type="entry name" value="PaaI_thioesterase"/>
    <property type="match status" value="1"/>
</dbReference>
<keyword evidence="5" id="KW-1185">Reference proteome</keyword>
<dbReference type="InterPro" id="IPR029069">
    <property type="entry name" value="HotDog_dom_sf"/>
</dbReference>
<evidence type="ECO:0000259" key="3">
    <source>
        <dbReference type="Pfam" id="PF03061"/>
    </source>
</evidence>
<dbReference type="AlphaFoldDB" id="A0A4R6BCC1"/>
<evidence type="ECO:0000313" key="5">
    <source>
        <dbReference type="Proteomes" id="UP000295310"/>
    </source>
</evidence>
<dbReference type="RefSeq" id="WP_133432393.1">
    <property type="nucleotide sequence ID" value="NZ_SCWA01000014.1"/>
</dbReference>
<dbReference type="NCBIfam" id="TIGR00369">
    <property type="entry name" value="unchar_dom_1"/>
    <property type="match status" value="1"/>
</dbReference>
<comment type="caution">
    <text evidence="4">The sequence shown here is derived from an EMBL/GenBank/DDBJ whole genome shotgun (WGS) entry which is preliminary data.</text>
</comment>
<dbReference type="Proteomes" id="UP000295310">
    <property type="component" value="Unassembled WGS sequence"/>
</dbReference>
<comment type="similarity">
    <text evidence="1">Belongs to the thioesterase PaaI family.</text>
</comment>
<evidence type="ECO:0000256" key="1">
    <source>
        <dbReference type="ARBA" id="ARBA00008324"/>
    </source>
</evidence>
<gene>
    <name evidence="4" type="ORF">ERX27_08405</name>
</gene>
<evidence type="ECO:0000256" key="2">
    <source>
        <dbReference type="ARBA" id="ARBA00022801"/>
    </source>
</evidence>
<accession>A0A4R6BCC1</accession>
<dbReference type="SUPFAM" id="SSF54637">
    <property type="entry name" value="Thioesterase/thiol ester dehydrase-isomerase"/>
    <property type="match status" value="1"/>
</dbReference>
<dbReference type="GO" id="GO:0005829">
    <property type="term" value="C:cytosol"/>
    <property type="evidence" value="ECO:0007669"/>
    <property type="project" value="TreeGrafter"/>
</dbReference>
<feature type="domain" description="Thioesterase" evidence="3">
    <location>
        <begin position="42"/>
        <end position="118"/>
    </location>
</feature>